<evidence type="ECO:0000313" key="1">
    <source>
        <dbReference type="EMBL" id="POW05720.1"/>
    </source>
</evidence>
<dbReference type="VEuPathDB" id="FungiDB:PSHT_13092"/>
<accession>A0A2S4V8F0</accession>
<gene>
    <name evidence="1" type="ORF">PSTT_09475</name>
</gene>
<reference evidence="1" key="1">
    <citation type="submission" date="2017-12" db="EMBL/GenBank/DDBJ databases">
        <title>Gene loss provides genomic basis for host adaptation in cereal stripe rust fungi.</title>
        <authorList>
            <person name="Xia C."/>
        </authorList>
    </citation>
    <scope>NUCLEOTIDE SEQUENCE [LARGE SCALE GENOMIC DNA]</scope>
    <source>
        <strain evidence="1">93-210</strain>
    </source>
</reference>
<name>A0A2S4V8F0_9BASI</name>
<dbReference type="Proteomes" id="UP000239156">
    <property type="component" value="Unassembled WGS sequence"/>
</dbReference>
<protein>
    <submittedName>
        <fullName evidence="1">Uncharacterized protein</fullName>
    </submittedName>
</protein>
<comment type="caution">
    <text evidence="1">The sequence shown here is derived from an EMBL/GenBank/DDBJ whole genome shotgun (WGS) entry which is preliminary data.</text>
</comment>
<sequence length="141" mass="15649">MSSYTCNPFEVHLNGTMDPLASLTSIIRILLLSPIQYILNSPRTSPDVHLQFNHHQLQQVLSKCVTVKSDLALNGQLTKSEICLGNINRQETNIQRLGKVVRTALCLIAAISASPIGLHKLHTFEVNNQMGPISINLTFIY</sequence>
<dbReference type="EMBL" id="PKSL01000095">
    <property type="protein sequence ID" value="POW05720.1"/>
    <property type="molecule type" value="Genomic_DNA"/>
</dbReference>
<proteinExistence type="predicted"/>
<keyword evidence="2" id="KW-1185">Reference proteome</keyword>
<dbReference type="VEuPathDB" id="FungiDB:PSTT_09475"/>
<organism evidence="1 2">
    <name type="scientific">Puccinia striiformis</name>
    <dbReference type="NCBI Taxonomy" id="27350"/>
    <lineage>
        <taxon>Eukaryota</taxon>
        <taxon>Fungi</taxon>
        <taxon>Dikarya</taxon>
        <taxon>Basidiomycota</taxon>
        <taxon>Pucciniomycotina</taxon>
        <taxon>Pucciniomycetes</taxon>
        <taxon>Pucciniales</taxon>
        <taxon>Pucciniaceae</taxon>
        <taxon>Puccinia</taxon>
    </lineage>
</organism>
<dbReference type="AlphaFoldDB" id="A0A2S4V8F0"/>
<evidence type="ECO:0000313" key="2">
    <source>
        <dbReference type="Proteomes" id="UP000239156"/>
    </source>
</evidence>